<evidence type="ECO:0000256" key="10">
    <source>
        <dbReference type="ARBA" id="ARBA00023306"/>
    </source>
</evidence>
<dbReference type="Pfam" id="PF06470">
    <property type="entry name" value="SMC_hinge"/>
    <property type="match status" value="1"/>
</dbReference>
<dbReference type="Gene3D" id="1.20.1060.20">
    <property type="match status" value="1"/>
</dbReference>
<comment type="subcellular location">
    <subcellularLocation>
        <location evidence="1">Nucleus</location>
    </subcellularLocation>
</comment>
<dbReference type="SMART" id="SM00968">
    <property type="entry name" value="SMC_hinge"/>
    <property type="match status" value="1"/>
</dbReference>
<dbReference type="Gene3D" id="3.40.50.300">
    <property type="entry name" value="P-loop containing nucleotide triphosphate hydrolases"/>
    <property type="match status" value="2"/>
</dbReference>
<feature type="coiled-coil region" evidence="11">
    <location>
        <begin position="741"/>
        <end position="958"/>
    </location>
</feature>
<evidence type="ECO:0000256" key="1">
    <source>
        <dbReference type="ARBA" id="ARBA00004123"/>
    </source>
</evidence>
<feature type="region of interest" description="Disordered" evidence="12">
    <location>
        <begin position="448"/>
        <end position="479"/>
    </location>
</feature>
<dbReference type="InterPro" id="IPR027417">
    <property type="entry name" value="P-loop_NTPase"/>
</dbReference>
<evidence type="ECO:0000256" key="5">
    <source>
        <dbReference type="ARBA" id="ARBA00022776"/>
    </source>
</evidence>
<dbReference type="FunFam" id="1.20.1060.20:FF:000005">
    <property type="entry name" value="Structural maintenance of chromosomes 2"/>
    <property type="match status" value="1"/>
</dbReference>
<dbReference type="GO" id="GO:0000793">
    <property type="term" value="C:condensed chromosome"/>
    <property type="evidence" value="ECO:0007669"/>
    <property type="project" value="UniProtKB-ARBA"/>
</dbReference>
<dbReference type="FunFam" id="3.40.50.300:FF:000385">
    <property type="entry name" value="Structural maintenance of chromosomes 2"/>
    <property type="match status" value="1"/>
</dbReference>
<feature type="region of interest" description="Disordered" evidence="12">
    <location>
        <begin position="11"/>
        <end position="31"/>
    </location>
</feature>
<dbReference type="SUPFAM" id="SSF52540">
    <property type="entry name" value="P-loop containing nucleoside triphosphate hydrolases"/>
    <property type="match status" value="1"/>
</dbReference>
<evidence type="ECO:0000259" key="13">
    <source>
        <dbReference type="SMART" id="SM00968"/>
    </source>
</evidence>
<name>A0A8H7J0M3_9PLEO</name>
<dbReference type="Gene3D" id="3.30.70.1620">
    <property type="match status" value="1"/>
</dbReference>
<keyword evidence="3" id="KW-0132">Cell division</keyword>
<feature type="compositionally biased region" description="Basic and acidic residues" evidence="12">
    <location>
        <begin position="1416"/>
        <end position="1436"/>
    </location>
</feature>
<evidence type="ECO:0000256" key="4">
    <source>
        <dbReference type="ARBA" id="ARBA00022741"/>
    </source>
</evidence>
<dbReference type="SUPFAM" id="SSF75553">
    <property type="entry name" value="Smc hinge domain"/>
    <property type="match status" value="1"/>
</dbReference>
<dbReference type="EMBL" id="RZGK01000014">
    <property type="protein sequence ID" value="KAF9694310.1"/>
    <property type="molecule type" value="Genomic_DNA"/>
</dbReference>
<proteinExistence type="inferred from homology"/>
<keyword evidence="7 11" id="KW-0175">Coiled coil</keyword>
<evidence type="ECO:0000313" key="14">
    <source>
        <dbReference type="EMBL" id="KAF9694310.1"/>
    </source>
</evidence>
<dbReference type="GO" id="GO:0005524">
    <property type="term" value="F:ATP binding"/>
    <property type="evidence" value="ECO:0007669"/>
    <property type="project" value="UniProtKB-KW"/>
</dbReference>
<feature type="region of interest" description="Disordered" evidence="12">
    <location>
        <begin position="2094"/>
        <end position="2115"/>
    </location>
</feature>
<dbReference type="Proteomes" id="UP000651452">
    <property type="component" value="Unassembled WGS sequence"/>
</dbReference>
<evidence type="ECO:0000256" key="6">
    <source>
        <dbReference type="ARBA" id="ARBA00022840"/>
    </source>
</evidence>
<dbReference type="FunFam" id="3.40.50.300:FF:000278">
    <property type="entry name" value="Structural maintenance of chromosomes 2"/>
    <property type="match status" value="1"/>
</dbReference>
<evidence type="ECO:0000256" key="9">
    <source>
        <dbReference type="ARBA" id="ARBA00023242"/>
    </source>
</evidence>
<feature type="compositionally biased region" description="Low complexity" evidence="12">
    <location>
        <begin position="1476"/>
        <end position="1485"/>
    </location>
</feature>
<dbReference type="GO" id="GO:0031981">
    <property type="term" value="C:nuclear lumen"/>
    <property type="evidence" value="ECO:0007669"/>
    <property type="project" value="UniProtKB-ARBA"/>
</dbReference>
<dbReference type="InterPro" id="IPR036277">
    <property type="entry name" value="SMC_hinge_sf"/>
</dbReference>
<dbReference type="InterPro" id="IPR027120">
    <property type="entry name" value="Smc2_ABC"/>
</dbReference>
<dbReference type="InterPro" id="IPR003395">
    <property type="entry name" value="RecF/RecN/SMC_N"/>
</dbReference>
<dbReference type="Pfam" id="PF02463">
    <property type="entry name" value="SMC_N"/>
    <property type="match status" value="1"/>
</dbReference>
<evidence type="ECO:0000256" key="3">
    <source>
        <dbReference type="ARBA" id="ARBA00022618"/>
    </source>
</evidence>
<dbReference type="InterPro" id="IPR010935">
    <property type="entry name" value="SMC_hinge"/>
</dbReference>
<keyword evidence="4" id="KW-0547">Nucleotide-binding</keyword>
<evidence type="ECO:0000256" key="11">
    <source>
        <dbReference type="SAM" id="Coils"/>
    </source>
</evidence>
<keyword evidence="15" id="KW-1185">Reference proteome</keyword>
<evidence type="ECO:0000256" key="2">
    <source>
        <dbReference type="ARBA" id="ARBA00005231"/>
    </source>
</evidence>
<feature type="region of interest" description="Disordered" evidence="12">
    <location>
        <begin position="1416"/>
        <end position="1553"/>
    </location>
</feature>
<comment type="caution">
    <text evidence="14">The sequence shown here is derived from an EMBL/GenBank/DDBJ whole genome shotgun (WGS) entry which is preliminary data.</text>
</comment>
<gene>
    <name evidence="14" type="ORF">EKO04_007885</name>
</gene>
<feature type="region of interest" description="Disordered" evidence="12">
    <location>
        <begin position="1773"/>
        <end position="1872"/>
    </location>
</feature>
<evidence type="ECO:0000256" key="12">
    <source>
        <dbReference type="SAM" id="MobiDB-lite"/>
    </source>
</evidence>
<dbReference type="GO" id="GO:0007076">
    <property type="term" value="P:mitotic chromosome condensation"/>
    <property type="evidence" value="ECO:0007669"/>
    <property type="project" value="UniProtKB-ARBA"/>
</dbReference>
<feature type="compositionally biased region" description="Polar residues" evidence="12">
    <location>
        <begin position="1735"/>
        <end position="1745"/>
    </location>
</feature>
<feature type="domain" description="SMC hinge" evidence="13">
    <location>
        <begin position="582"/>
        <end position="703"/>
    </location>
</feature>
<dbReference type="GO" id="GO:0000796">
    <property type="term" value="C:condensin complex"/>
    <property type="evidence" value="ECO:0007669"/>
    <property type="project" value="UniProtKB-ARBA"/>
</dbReference>
<organism evidence="14 15">
    <name type="scientific">Ascochyta lentis</name>
    <dbReference type="NCBI Taxonomy" id="205686"/>
    <lineage>
        <taxon>Eukaryota</taxon>
        <taxon>Fungi</taxon>
        <taxon>Dikarya</taxon>
        <taxon>Ascomycota</taxon>
        <taxon>Pezizomycotina</taxon>
        <taxon>Dothideomycetes</taxon>
        <taxon>Pleosporomycetidae</taxon>
        <taxon>Pleosporales</taxon>
        <taxon>Pleosporineae</taxon>
        <taxon>Didymellaceae</taxon>
        <taxon>Ascochyta</taxon>
    </lineage>
</organism>
<reference evidence="14" key="1">
    <citation type="submission" date="2018-12" db="EMBL/GenBank/DDBJ databases">
        <authorList>
            <person name="Syme R.A."/>
            <person name="Farfan-Caceres L."/>
            <person name="Lichtenzveig J."/>
        </authorList>
    </citation>
    <scope>NUCLEOTIDE SEQUENCE</scope>
    <source>
        <strain evidence="14">Al4</strain>
    </source>
</reference>
<keyword evidence="8" id="KW-0226">DNA condensation</keyword>
<keyword evidence="9" id="KW-0539">Nucleus</keyword>
<evidence type="ECO:0000313" key="15">
    <source>
        <dbReference type="Proteomes" id="UP000651452"/>
    </source>
</evidence>
<feature type="region of interest" description="Disordered" evidence="12">
    <location>
        <begin position="1724"/>
        <end position="1757"/>
    </location>
</feature>
<feature type="region of interest" description="Disordered" evidence="12">
    <location>
        <begin position="1635"/>
        <end position="1663"/>
    </location>
</feature>
<evidence type="ECO:0000256" key="8">
    <source>
        <dbReference type="ARBA" id="ARBA00023067"/>
    </source>
</evidence>
<sequence length="2115" mass="235412">MYTTSQNLLIAGRGDRAERDNTRARGPMSSAVCVGEPSESQCGAPNKTAVQRLTTTAHAATMKITELVIDGYKSYAVRTVISGWDDSFNSITGLNGSGKSNILDAICFVLGITNLGVVRAQNLQDLIYKRGQAGVTKASVTITFDNRDTKNSPVGFESLPSIAVTRTIVLGGASKYLINGNRAQQNTVQNLFQSVQLNINNPNFLIMQGRVTKVLNMKPVEILSMLEEAAGTRMFEDRRDKAYKTMAKKEGKVQEITELLRDEIDPKLEKLRQEKRAFLDFQQTQSELEKLTKLVIAYDYTRLQERLQQSGDDLEAKKQRTKDLEESTVRMKKEIEFLQEDIKKVKATREKELRKGGKFQALEEEVKANSHEVVRLDTALDLKKTSMAEEVDRKKSIERSVKELEKQLQGKKKVHEKLQEKYQAARDELAKQTEEVEKKEELLQTLQTGVASKEGQESGYQGQLQDARNRVSAAATEQEQAKLKISHLEKQIKEDEPKAKKAKQQNSGLLNDLEALKSQAQKLEADLTKMGFDESKESDMYQQESHLQARIRELKQQADELRRKVSNIDFSYSDPSPNFDRSKVKGLVAQLFTLKKEHTEAGTALEVCAGGRLYNVVVDSAATGKQLLENGRLKKRVTIIPLNKIAAFRASAQKIGAAQKIAPGKVDLALSLVGHDEEVTAAMEYVFGSTLVCEDAETAKRVTFDPAVRMRSVTFQGDTYDPAGTLSGGSAPQSSGVLVTMQKLNEIMTELRSQEQQLQQLQATVAREKKKVDAARKTKQELDLKKHEIKLTEEQISGNSSSSIIQAIEEMKQSVAQLKEDVKAAKAKQDVAKADIKRIERDMSEFNNNKDSKLAELQSSLEKLKKALSKNSAAIKPLQSEVREAMVESEQCGSDLAAAQEQLEDVQITLKTQQEEIDELLAEQKQAQDAHDIAHAQLADEQAKLTGFDEELRSLEDTIRAKNSSITEGGLEQQRLAHEIEKFHKESEGAAGHIAALEKEHDFIASDAELFGRPGTVYDFRGVNMADCKPKRKVLEERFQQRKNKINPKVMAMIDNVEKKEASLKMNMATVIKDKKKIEDTILKLDEYKKEALHKTWTKVNADFGATFNLLLPGSFAKLDPPENKTISDGLEVKVMLGKVWKQSLTELSGGQRSLIALSLIMALLQFKPAPMYILDEVDAALDMSHTQNIGQLIKTRFKGSQFIVVSLKDGMFQNANRIFKTRFVDGTSVVQATTAAAEARRKLSWAASYHNVLCPSTLIVIRLYRLHNTLFLDRPLLDQFNGKLADHCIHAHAYRRERLLSAPLACFRAAPMSQSNSLTSVDTTSTSTIEIGLRRSSIAASRPAANSPYSHANKTKDYLHQPKPQQPPVPLSSGHYETLQEHAGSVLQGECTDLDAVTPRHDVRRESCAWGLRIAHEEETPEHSRNPMMPERRDNTTPPSMEELVRRTTSDDDTSSTRRSSIMHIDTVVSHSSTRRSSTTRSSTPGTDIESLTRSDTRRSSIGGLARSMTRRLPDIRPQYVPVEGSSNKKVKQSEEEPEVALSAQSGKKPRKLSFQLPSGLKMKNSPELLHKPSPVVEESPVCETSAKADSQNTPPKYGSLAERRKVKLDLTLPIDLPGLSSRHKSLAGDVMNSITPSRPRSPKTPWIGNQQPNWGHDTTSKPAKPALIVEEDQTYLDVMAQITSEGRGSMPVSEPASILAPSPLVTPDFVRPPQKFRDRCYISRPALKRNKSGGPSTSESDFGSTPDGHWTPDIKEGMTEQEVRRQGELGELAKASKNARARRWPWSRSKASGSDEQVQDERSNSRMNISANIFRRSNRLPESLEKEQRDEKEKKDKKTSKGLNPPWRREKSTDRPPLPSASLANMPLPPTFVPPGCEKVTTPPTFDAASEVRGKLADFFFESGGFSSARRKPKSSSGGYWDSDAVLMSMQTDINLTDDENDEEGPEGRPPVAFHFGPVNDTPGLMTSPGFVTGPEGYLTVKGFSPGVTPLSPSTAQDSWFRMHYGDHAPDEESLTSTALKEADERRKFEWLVPEHLPNSPLCPLHAKYVGPSKGLCYWHGRKSNGWGVELGRDYISQPITIGRGISAGWNTGRMDTPKVEKKKRRLQSLSSS</sequence>
<dbReference type="GO" id="GO:0016887">
    <property type="term" value="F:ATP hydrolysis activity"/>
    <property type="evidence" value="ECO:0007669"/>
    <property type="project" value="InterPro"/>
</dbReference>
<evidence type="ECO:0000256" key="7">
    <source>
        <dbReference type="ARBA" id="ARBA00023054"/>
    </source>
</evidence>
<keyword evidence="6" id="KW-0067">ATP-binding</keyword>
<dbReference type="OrthoDB" id="10255539at2759"/>
<dbReference type="GO" id="GO:0051301">
    <property type="term" value="P:cell division"/>
    <property type="evidence" value="ECO:0007669"/>
    <property type="project" value="UniProtKB-KW"/>
</dbReference>
<reference evidence="14" key="2">
    <citation type="submission" date="2020-09" db="EMBL/GenBank/DDBJ databases">
        <title>Reference genome assembly for Australian Ascochyta lentis isolate Al4.</title>
        <authorList>
            <person name="Lee R.C."/>
            <person name="Farfan-Caceres L.M."/>
            <person name="Debler J.W."/>
            <person name="Williams A.H."/>
            <person name="Henares B.M."/>
        </authorList>
    </citation>
    <scope>NUCLEOTIDE SEQUENCE</scope>
    <source>
        <strain evidence="14">Al4</strain>
    </source>
</reference>
<accession>A0A8H7J0M3</accession>
<feature type="coiled-coil region" evidence="11">
    <location>
        <begin position="300"/>
        <end position="355"/>
    </location>
</feature>
<comment type="similarity">
    <text evidence="2">Belongs to the SMC family. SMC2 subfamily.</text>
</comment>
<keyword evidence="10" id="KW-0131">Cell cycle</keyword>
<feature type="compositionally biased region" description="Polar residues" evidence="12">
    <location>
        <begin position="1649"/>
        <end position="1663"/>
    </location>
</feature>
<feature type="compositionally biased region" description="Basic and acidic residues" evidence="12">
    <location>
        <begin position="1824"/>
        <end position="1838"/>
    </location>
</feature>
<keyword evidence="5" id="KW-0498">Mitosis</keyword>
<dbReference type="CDD" id="cd03273">
    <property type="entry name" value="ABC_SMC2_euk"/>
    <property type="match status" value="1"/>
</dbReference>
<feature type="compositionally biased region" description="Basic and acidic residues" evidence="12">
    <location>
        <begin position="13"/>
        <end position="23"/>
    </location>
</feature>
<protein>
    <recommendedName>
        <fullName evidence="13">SMC hinge domain-containing protein</fullName>
    </recommendedName>
</protein>
<dbReference type="PANTHER" id="PTHR43977">
    <property type="entry name" value="STRUCTURAL MAINTENANCE OF CHROMOSOMES PROTEIN 3"/>
    <property type="match status" value="1"/>
</dbReference>
<feature type="region of interest" description="Disordered" evidence="12">
    <location>
        <begin position="1340"/>
        <end position="1376"/>
    </location>
</feature>